<protein>
    <submittedName>
        <fullName evidence="2">Uncharacterized protein</fullName>
    </submittedName>
</protein>
<dbReference type="KEGG" id="ftj:FTUN_6668"/>
<dbReference type="EMBL" id="CP053452">
    <property type="protein sequence ID" value="QJW99070.1"/>
    <property type="molecule type" value="Genomic_DNA"/>
</dbReference>
<keyword evidence="3" id="KW-1185">Reference proteome</keyword>
<evidence type="ECO:0000256" key="1">
    <source>
        <dbReference type="SAM" id="MobiDB-lite"/>
    </source>
</evidence>
<dbReference type="Gene3D" id="3.40.50.1220">
    <property type="entry name" value="TPP-binding domain"/>
    <property type="match status" value="1"/>
</dbReference>
<dbReference type="SUPFAM" id="SSF52467">
    <property type="entry name" value="DHS-like NAD/FAD-binding domain"/>
    <property type="match status" value="1"/>
</dbReference>
<reference evidence="3" key="1">
    <citation type="submission" date="2020-05" db="EMBL/GenBank/DDBJ databases">
        <title>Frigoriglobus tundricola gen. nov., sp. nov., a psychrotolerant cellulolytic planctomycete of the family Gemmataceae with two divergent copies of 16S rRNA gene.</title>
        <authorList>
            <person name="Kulichevskaya I.S."/>
            <person name="Ivanova A.A."/>
            <person name="Naumoff D.G."/>
            <person name="Beletsky A.V."/>
            <person name="Rijpstra W.I.C."/>
            <person name="Sinninghe Damste J.S."/>
            <person name="Mardanov A.V."/>
            <person name="Ravin N.V."/>
            <person name="Dedysh S.N."/>
        </authorList>
    </citation>
    <scope>NUCLEOTIDE SEQUENCE [LARGE SCALE GENOMIC DNA]</scope>
    <source>
        <strain evidence="3">PL17</strain>
    </source>
</reference>
<name>A0A6M5Z0B0_9BACT</name>
<feature type="region of interest" description="Disordered" evidence="1">
    <location>
        <begin position="1304"/>
        <end position="1328"/>
    </location>
</feature>
<organism evidence="2 3">
    <name type="scientific">Frigoriglobus tundricola</name>
    <dbReference type="NCBI Taxonomy" id="2774151"/>
    <lineage>
        <taxon>Bacteria</taxon>
        <taxon>Pseudomonadati</taxon>
        <taxon>Planctomycetota</taxon>
        <taxon>Planctomycetia</taxon>
        <taxon>Gemmatales</taxon>
        <taxon>Gemmataceae</taxon>
        <taxon>Frigoriglobus</taxon>
    </lineage>
</organism>
<accession>A0A6M5Z0B0</accession>
<evidence type="ECO:0000313" key="2">
    <source>
        <dbReference type="EMBL" id="QJW99070.1"/>
    </source>
</evidence>
<dbReference type="Pfam" id="PF13289">
    <property type="entry name" value="SIR2_2"/>
    <property type="match status" value="1"/>
</dbReference>
<dbReference type="InterPro" id="IPR029035">
    <property type="entry name" value="DHS-like_NAD/FAD-binding_dom"/>
</dbReference>
<dbReference type="Proteomes" id="UP000503447">
    <property type="component" value="Chromosome"/>
</dbReference>
<sequence length="1407" mass="157345">MNERFCCHKGWSVPYDVYGDWRRLVQHITGHQSDYADSLFSTLGRNKRPNQGHRFLTFLVRLLSIRTVFTFNFDDLIERAFESEGIRPKVFAMEEGRTVPHGSLVSDGVSVVKLHGGTHSLLLDERLDRPLSHEYLTRFDQLVGRNPFLLVVGCSGGDYRLISLIDHVLGAKAGAGDRVAWLHFEPYRPVALLKSSTRSVPEQTEPPAKSEPEQEVRAGVLTARTTQPASALTHIYSFLTSRYPASMRPYTAGAGHALAYASRVDTPRLSNLPDVFGGAEKVFRLSTIDPEQLDAPGTKETFPTVTASEALLDVAHFGLNRGYTPILVNLESVHTLAGLVGAVVDQCRQHDTALIPSVLPAERAEPTGGGDPNDRDAHVVSKAVALVANALQRSRYVVLLDGLETYIWNATSHHGETTTPRVDLDYRFRLLCNFICRFRDAQGDEMVDGRWRPRINDIGESRIVIGLDQRAPRNDTPGRDPVKLGATLKEQHFGDLPAIEWRAGAKSAEGGPRFRDIFEPLDAGTPFLKLARSGSPAGEPSRERDACDALGLLLLASCRRPRPLALVRHLLRPVFQDPDKIDGFIKRLTGNASSGFVALEGGVTWVSRPVRDHLYAAGTQYVSTGRMRDILEGHDARHLEPCVIQLVNIYAMHFRISRTYYVYTFTQSTDALAFMEYTYHRVSTLRYLAKLITVLAQAAKSSDLSRRACGAIRRLGDLWNAVDSQQDKGLLLRFQIRKHMQLYKALHEPLGPGDDHPEHVRALVAELKERHAKEARALLRAWLRHEPLLRMQLPAQQLLHWCDRLIDDDLRFRCDRVVTDYEPDGTPLCWPERTVESPAVGELVTALKSLRVKLLAERGDYEMVVAQRYAHIFGTEPEVSPTEPRLRVMIAHVTAACYAPLSSDELHYVLDVANALINGPSLASSDQVKRLLDAFEATQLSQEIRKQRPDHACRHEAALRYLHLRAEFHLHTISVFVTGFSDRPGGRGSGALEQVLDVVDRGLDENRLQLQSRTYAPRSVIVDRGPDGTLYSQYSTVFDCLRARAYWLRELEEAPPDKYALPGWDEPARLLFQTAFRYFEVASGGLQGTNPLLLAHVEMYRAEACLGIARFQIHRAQEGARAGGTLDRVRALFDEVRAKHETARGSLKRASGHLLETRRNAIWWRLFFTLVAQYQADRLMLVYLDLLRLQVEGSYAAGQWIRKFLEENHALLTRALSDSATSEEHQVLHAAMRPPRDTDTSATSRKLPDAVNRLRAGYNAIRNAAEFRLATTPPDPWLERVEREITLIGAGMAFAAIGWAESEPRKDAGGATGSPGTNAPAQETGAHAKLDNTETLKFTVLVLTTIQRLERLDAETAARWTPIVRTEPGRALVGELQERQVKFSVDPTVDGMFGLRDFVLQRAASAT</sequence>
<evidence type="ECO:0000313" key="3">
    <source>
        <dbReference type="Proteomes" id="UP000503447"/>
    </source>
</evidence>
<proteinExistence type="predicted"/>
<feature type="region of interest" description="Disordered" evidence="1">
    <location>
        <begin position="195"/>
        <end position="215"/>
    </location>
</feature>
<dbReference type="RefSeq" id="WP_171474107.1">
    <property type="nucleotide sequence ID" value="NZ_CP053452.2"/>
</dbReference>
<gene>
    <name evidence="2" type="ORF">FTUN_6668</name>
</gene>